<gene>
    <name evidence="1" type="ORF">GCM10010873_29250</name>
</gene>
<protein>
    <recommendedName>
        <fullName evidence="3">DUF1178 family protein</fullName>
    </recommendedName>
</protein>
<dbReference type="Proteomes" id="UP001157355">
    <property type="component" value="Unassembled WGS sequence"/>
</dbReference>
<reference evidence="1 2" key="1">
    <citation type="journal article" date="2014" name="Int. J. Syst. Evol. Microbiol.">
        <title>Complete genome sequence of Corynebacterium casei LMG S-19264T (=DSM 44701T), isolated from a smear-ripened cheese.</title>
        <authorList>
            <consortium name="US DOE Joint Genome Institute (JGI-PGF)"/>
            <person name="Walter F."/>
            <person name="Albersmeier A."/>
            <person name="Kalinowski J."/>
            <person name="Ruckert C."/>
        </authorList>
    </citation>
    <scope>NUCLEOTIDE SEQUENCE [LARGE SCALE GENOMIC DNA]</scope>
    <source>
        <strain evidence="1 2">NBRC 111766</strain>
    </source>
</reference>
<name>A0AA37X5D8_9RHOB</name>
<evidence type="ECO:0000313" key="2">
    <source>
        <dbReference type="Proteomes" id="UP001157355"/>
    </source>
</evidence>
<accession>A0AA37X5D8</accession>
<dbReference type="AlphaFoldDB" id="A0AA37X5D8"/>
<proteinExistence type="predicted"/>
<sequence length="144" mass="15706">MIHYALRCSKSHDFDSWFQSAAGYDSLRAAGQIVCPLCGDTAIEKTLMAPAVRPARKAGEVAARPKLSEPASELEAALAEMRRQVEANSEYVGLNFAAEARRMHDGDIDSRAIYGEAKADEARALIEDGVQVMPLPFMPPRKAN</sequence>
<evidence type="ECO:0008006" key="3">
    <source>
        <dbReference type="Google" id="ProtNLM"/>
    </source>
</evidence>
<organism evidence="1 2">
    <name type="scientific">Cypionkella aquatica</name>
    <dbReference type="NCBI Taxonomy" id="1756042"/>
    <lineage>
        <taxon>Bacteria</taxon>
        <taxon>Pseudomonadati</taxon>
        <taxon>Pseudomonadota</taxon>
        <taxon>Alphaproteobacteria</taxon>
        <taxon>Rhodobacterales</taxon>
        <taxon>Paracoccaceae</taxon>
        <taxon>Cypionkella</taxon>
    </lineage>
</organism>
<dbReference type="PIRSF" id="PIRSF032131">
    <property type="entry name" value="UCP032131"/>
    <property type="match status" value="1"/>
</dbReference>
<keyword evidence="2" id="KW-1185">Reference proteome</keyword>
<dbReference type="RefSeq" id="WP_284326115.1">
    <property type="nucleotide sequence ID" value="NZ_BSPP01000010.1"/>
</dbReference>
<dbReference type="InterPro" id="IPR009562">
    <property type="entry name" value="DUF1178"/>
</dbReference>
<dbReference type="Pfam" id="PF06676">
    <property type="entry name" value="DUF1178"/>
    <property type="match status" value="1"/>
</dbReference>
<dbReference type="EMBL" id="BSPP01000010">
    <property type="protein sequence ID" value="GLS87951.1"/>
    <property type="molecule type" value="Genomic_DNA"/>
</dbReference>
<comment type="caution">
    <text evidence="1">The sequence shown here is derived from an EMBL/GenBank/DDBJ whole genome shotgun (WGS) entry which is preliminary data.</text>
</comment>
<evidence type="ECO:0000313" key="1">
    <source>
        <dbReference type="EMBL" id="GLS87951.1"/>
    </source>
</evidence>